<organism evidence="2 3">
    <name type="scientific">Maudiozyma exigua</name>
    <name type="common">Yeast</name>
    <name type="synonym">Kazachstania exigua</name>
    <dbReference type="NCBI Taxonomy" id="34358"/>
    <lineage>
        <taxon>Eukaryota</taxon>
        <taxon>Fungi</taxon>
        <taxon>Dikarya</taxon>
        <taxon>Ascomycota</taxon>
        <taxon>Saccharomycotina</taxon>
        <taxon>Saccharomycetes</taxon>
        <taxon>Saccharomycetales</taxon>
        <taxon>Saccharomycetaceae</taxon>
        <taxon>Maudiozyma</taxon>
    </lineage>
</organism>
<evidence type="ECO:0000313" key="2">
    <source>
        <dbReference type="EMBL" id="KAG0660975.1"/>
    </source>
</evidence>
<name>A0A9P6W083_MAUEX</name>
<evidence type="ECO:0000256" key="1">
    <source>
        <dbReference type="SAM" id="Phobius"/>
    </source>
</evidence>
<feature type="transmembrane region" description="Helical" evidence="1">
    <location>
        <begin position="424"/>
        <end position="446"/>
    </location>
</feature>
<dbReference type="EMBL" id="PUHR01000167">
    <property type="protein sequence ID" value="KAG0660975.1"/>
    <property type="molecule type" value="Genomic_DNA"/>
</dbReference>
<dbReference type="Proteomes" id="UP000750334">
    <property type="component" value="Unassembled WGS sequence"/>
</dbReference>
<reference evidence="2 3" key="1">
    <citation type="submission" date="2020-11" db="EMBL/GenBank/DDBJ databases">
        <title>Kefir isolates.</title>
        <authorList>
            <person name="Marcisauskas S."/>
            <person name="Kim Y."/>
            <person name="Blasche S."/>
        </authorList>
    </citation>
    <scope>NUCLEOTIDE SEQUENCE [LARGE SCALE GENOMIC DNA]</scope>
    <source>
        <strain evidence="2 3">OG2</strain>
    </source>
</reference>
<protein>
    <submittedName>
        <fullName evidence="2">Uncharacterized protein</fullName>
    </submittedName>
</protein>
<keyword evidence="3" id="KW-1185">Reference proteome</keyword>
<feature type="transmembrane region" description="Helical" evidence="1">
    <location>
        <begin position="363"/>
        <end position="382"/>
    </location>
</feature>
<proteinExistence type="predicted"/>
<dbReference type="OrthoDB" id="4068624at2759"/>
<sequence>MTESLNVNSLSDKIHRRTSLSFFEESNGAAQVHSDKHIIDSLNSSTRRLITKINQISDGKNVVFPKQESNENLETAPLRYLTPNLINSDKSTFPNETTLQVGSPGIFSVKTISTSALDDMLYWDSSTDIINNKINPRRNSERSNVDNSDPNRIYEISGDTILRSYSKLSEIVGNGGDRDFNIAILPSPGEESSKIRHPRISREINEAAELLRADMYYSPDAKQSRKISLPLNVCKYPQCAWHPNCNGSETHMLADKETTPSSHNKLREFEKYSVDSANLYKDSPTHSVSAILQNSAKTKTWRYNKEGRNTNYTIFTENDRAEPPQSAIPADREKNMPFQHVDYDSVISLDSTNPTFEDIFSTWKITVVLLTCIAMPPFFYIIHYAGHGGMSDEQVEGLVLQDSYLRDPLRGFYWDVNILWFKRLCFYLGTIECLLIIACICIGFGVGLTKGQ</sequence>
<comment type="caution">
    <text evidence="2">The sequence shown here is derived from an EMBL/GenBank/DDBJ whole genome shotgun (WGS) entry which is preliminary data.</text>
</comment>
<keyword evidence="1" id="KW-0812">Transmembrane</keyword>
<accession>A0A9P6W083</accession>
<keyword evidence="1" id="KW-0472">Membrane</keyword>
<gene>
    <name evidence="2" type="ORF">C6P45_001451</name>
</gene>
<dbReference type="AlphaFoldDB" id="A0A9P6W083"/>
<keyword evidence="1" id="KW-1133">Transmembrane helix</keyword>
<evidence type="ECO:0000313" key="3">
    <source>
        <dbReference type="Proteomes" id="UP000750334"/>
    </source>
</evidence>